<keyword evidence="2" id="KW-0560">Oxidoreductase</keyword>
<dbReference type="Gene3D" id="3.40.718.10">
    <property type="entry name" value="Isopropylmalate Dehydrogenase"/>
    <property type="match status" value="1"/>
</dbReference>
<proteinExistence type="predicted"/>
<dbReference type="Proteomes" id="UP001193035">
    <property type="component" value="Unassembled WGS sequence"/>
</dbReference>
<evidence type="ECO:0000313" key="5">
    <source>
        <dbReference type="Proteomes" id="UP001193035"/>
    </source>
</evidence>
<evidence type="ECO:0000256" key="3">
    <source>
        <dbReference type="ARBA" id="ARBA00023027"/>
    </source>
</evidence>
<keyword evidence="1" id="KW-0479">Metal-binding</keyword>
<sequence>MRIYMKNASRIAFAIGDAGGISPELAARVLADKTANRGDMIVIGDRRVLEMGARHAGVEIDIPVVSPDALAGDLPEGTFLVDMQNCDPDAVEIGSSTAAAGRASLQNFRAALLTAHSGLADLVFFTPFNKHAMRLAKSDYVDEIGFINATINAKRSGREFNVLDEVWNARVTSHIPLREVADALTTDRIYNSLKLTVEIMQGAGFERPRIGVAALNPHAGDGRNFGTEDEDILLPAVERAQAENMAVTGPIPSDTVFVRAVRGEFDAVMTMYHDQGQIAMKLLGFDRGVTLIAGYPFPIVTPAHGTAYDIAGKGKADTGATFNAVALGRKLAKLGGETAPDETRRQALPGQFQRVLEGADAEWG</sequence>
<gene>
    <name evidence="4" type="ORF">FGK63_02410</name>
</gene>
<evidence type="ECO:0000313" key="4">
    <source>
        <dbReference type="EMBL" id="TMV09942.1"/>
    </source>
</evidence>
<keyword evidence="3" id="KW-0520">NAD</keyword>
<dbReference type="InterPro" id="IPR005255">
    <property type="entry name" value="PdxA_fam"/>
</dbReference>
<keyword evidence="5" id="KW-1185">Reference proteome</keyword>
<evidence type="ECO:0000256" key="2">
    <source>
        <dbReference type="ARBA" id="ARBA00023002"/>
    </source>
</evidence>
<dbReference type="Pfam" id="PF04166">
    <property type="entry name" value="PdxA"/>
    <property type="match status" value="1"/>
</dbReference>
<evidence type="ECO:0000256" key="1">
    <source>
        <dbReference type="ARBA" id="ARBA00022723"/>
    </source>
</evidence>
<dbReference type="PANTHER" id="PTHR30004:SF3">
    <property type="entry name" value="4-HYDROXYTHREONINE-4-PHOSPHATE DEHYDROGENASE 2-RELATED"/>
    <property type="match status" value="1"/>
</dbReference>
<reference evidence="4 5" key="1">
    <citation type="submission" date="2019-05" db="EMBL/GenBank/DDBJ databases">
        <title>Ruegeria sp. nov., isolated from tidal flat.</title>
        <authorList>
            <person name="Kim W."/>
        </authorList>
    </citation>
    <scope>NUCLEOTIDE SEQUENCE [LARGE SCALE GENOMIC DNA]</scope>
    <source>
        <strain evidence="4 5">CAU 1488</strain>
    </source>
</reference>
<name>A0ABY2X553_9RHOB</name>
<dbReference type="SUPFAM" id="SSF53659">
    <property type="entry name" value="Isocitrate/Isopropylmalate dehydrogenase-like"/>
    <property type="match status" value="1"/>
</dbReference>
<protein>
    <submittedName>
        <fullName evidence="4">4-hydroxythreonine-4-phosphate dehydrogenase</fullName>
    </submittedName>
</protein>
<comment type="caution">
    <text evidence="4">The sequence shown here is derived from an EMBL/GenBank/DDBJ whole genome shotgun (WGS) entry which is preliminary data.</text>
</comment>
<dbReference type="PANTHER" id="PTHR30004">
    <property type="entry name" value="4-HYDROXYTHREONINE-4-PHOSPHATE DEHYDROGENASE"/>
    <property type="match status" value="1"/>
</dbReference>
<dbReference type="EMBL" id="VCPD01000001">
    <property type="protein sequence ID" value="TMV09942.1"/>
    <property type="molecule type" value="Genomic_DNA"/>
</dbReference>
<accession>A0ABY2X553</accession>
<organism evidence="4 5">
    <name type="scientific">Ruegeria sediminis</name>
    <dbReference type="NCBI Taxonomy" id="2583820"/>
    <lineage>
        <taxon>Bacteria</taxon>
        <taxon>Pseudomonadati</taxon>
        <taxon>Pseudomonadota</taxon>
        <taxon>Alphaproteobacteria</taxon>
        <taxon>Rhodobacterales</taxon>
        <taxon>Roseobacteraceae</taxon>
        <taxon>Ruegeria</taxon>
    </lineage>
</organism>